<dbReference type="PANTHER" id="PTHR22930:SF85">
    <property type="entry name" value="GH03217P-RELATED"/>
    <property type="match status" value="1"/>
</dbReference>
<protein>
    <recommendedName>
        <fullName evidence="3">Nuclease HARBI1</fullName>
    </recommendedName>
</protein>
<reference evidence="2" key="1">
    <citation type="submission" date="2023-01" db="EMBL/GenBank/DDBJ databases">
        <title>Key to firefly adult light organ development and bioluminescence: homeobox transcription factors regulate luciferase expression and transportation to peroxisome.</title>
        <authorList>
            <person name="Fu X."/>
        </authorList>
    </citation>
    <scope>NUCLEOTIDE SEQUENCE [LARGE SCALE GENOMIC DNA]</scope>
</reference>
<sequence>MTEVKHQRFKHVRIYKYENVIDHYLYEDFQTHFRMSRSSIGLLIKLCEASHTPKLNIGRPQVSVKLQCLICIWVLANQESYRSIEERFDVSKRTVFVCLMRRCKLINTRNSIFITWPQGRDAHSVIESSRRKKSFPGVLGAIDGCHIAICPPKTNAFTYINRKNRASMMLQAVIFQCSKLSRMCNESNYFPEESHLLGDSAYLLSNRLITPFPDNGHLSQNKWRRLNYLEFNIITNYPIVISAACMLHNFCQRQGEELSYE</sequence>
<dbReference type="EMBL" id="JARPUR010000005">
    <property type="protein sequence ID" value="KAK4875538.1"/>
    <property type="molecule type" value="Genomic_DNA"/>
</dbReference>
<proteinExistence type="predicted"/>
<dbReference type="InterPro" id="IPR045249">
    <property type="entry name" value="HARBI1-like"/>
</dbReference>
<dbReference type="AlphaFoldDB" id="A0AAN7QEC4"/>
<dbReference type="PANTHER" id="PTHR22930">
    <property type="match status" value="1"/>
</dbReference>
<name>A0AAN7QEC4_9COLE</name>
<organism evidence="1 2">
    <name type="scientific">Aquatica leii</name>
    <dbReference type="NCBI Taxonomy" id="1421715"/>
    <lineage>
        <taxon>Eukaryota</taxon>
        <taxon>Metazoa</taxon>
        <taxon>Ecdysozoa</taxon>
        <taxon>Arthropoda</taxon>
        <taxon>Hexapoda</taxon>
        <taxon>Insecta</taxon>
        <taxon>Pterygota</taxon>
        <taxon>Neoptera</taxon>
        <taxon>Endopterygota</taxon>
        <taxon>Coleoptera</taxon>
        <taxon>Polyphaga</taxon>
        <taxon>Elateriformia</taxon>
        <taxon>Elateroidea</taxon>
        <taxon>Lampyridae</taxon>
        <taxon>Luciolinae</taxon>
        <taxon>Aquatica</taxon>
    </lineage>
</organism>
<dbReference type="Proteomes" id="UP001353858">
    <property type="component" value="Unassembled WGS sequence"/>
</dbReference>
<accession>A0AAN7QEC4</accession>
<keyword evidence="2" id="KW-1185">Reference proteome</keyword>
<evidence type="ECO:0008006" key="3">
    <source>
        <dbReference type="Google" id="ProtNLM"/>
    </source>
</evidence>
<comment type="caution">
    <text evidence="1">The sequence shown here is derived from an EMBL/GenBank/DDBJ whole genome shotgun (WGS) entry which is preliminary data.</text>
</comment>
<evidence type="ECO:0000313" key="1">
    <source>
        <dbReference type="EMBL" id="KAK4875538.1"/>
    </source>
</evidence>
<evidence type="ECO:0000313" key="2">
    <source>
        <dbReference type="Proteomes" id="UP001353858"/>
    </source>
</evidence>
<gene>
    <name evidence="1" type="ORF">RN001_011960</name>
</gene>